<accession>A0A7S5R4X7</accession>
<evidence type="ECO:0000313" key="1">
    <source>
        <dbReference type="EMBL" id="QIG68746.1"/>
    </source>
</evidence>
<dbReference type="EMBL" id="MN988497">
    <property type="protein sequence ID" value="QIG68746.1"/>
    <property type="molecule type" value="Genomic_DNA"/>
</dbReference>
<protein>
    <submittedName>
        <fullName evidence="1">Uncharacterized protein</fullName>
    </submittedName>
</protein>
<reference evidence="1" key="1">
    <citation type="submission" date="2020-01" db="EMBL/GenBank/DDBJ databases">
        <title>Patterns of diversity and host range of bacteriophage communities associated with bean-nodulatin bacteria.</title>
        <authorList>
            <person name="Vann Cauwenberghe J."/>
            <person name="Santamaria R.I."/>
            <person name="Bustos P."/>
            <person name="Juarez S."/>
            <person name="Gonzalez V."/>
        </authorList>
    </citation>
    <scope>NUCLEOTIDE SEQUENCE</scope>
</reference>
<evidence type="ECO:0000313" key="2">
    <source>
        <dbReference type="Proteomes" id="UP000656384"/>
    </source>
</evidence>
<keyword evidence="2" id="KW-1185">Reference proteome</keyword>
<dbReference type="Proteomes" id="UP000656384">
    <property type="component" value="Segment"/>
</dbReference>
<proteinExistence type="predicted"/>
<sequence length="73" mass="8559">MSESKLKYISPIFYRGEVPFDCTINVYRGDMDRMCLVKSRYSKRAHAILEAPKLWGVLQYRINVRLKHAAPRA</sequence>
<gene>
    <name evidence="1" type="ORF">EVB68_009</name>
</gene>
<organism evidence="1 2">
    <name type="scientific">Rhizobium phage RHph_Y2_6</name>
    <dbReference type="NCBI Taxonomy" id="2509576"/>
    <lineage>
        <taxon>Viruses</taxon>
        <taxon>Duplodnaviria</taxon>
        <taxon>Heunggongvirae</taxon>
        <taxon>Uroviricota</taxon>
        <taxon>Caudoviricetes</taxon>
        <taxon>Schitoviridae</taxon>
        <taxon>Demetervirinae</taxon>
        <taxon>Acanvirus</taxon>
        <taxon>Acanvirus Y26</taxon>
    </lineage>
</organism>
<name>A0A7S5R4X7_9CAUD</name>